<sequence length="51" mass="6111">MGLLTIFFIVNTFKTSFLLILLSTPLAQVTQKKRILIWKKLLTRWSTMIWR</sequence>
<protein>
    <submittedName>
        <fullName evidence="2">Uncharacterized protein</fullName>
    </submittedName>
</protein>
<keyword evidence="1" id="KW-0472">Membrane</keyword>
<keyword evidence="1" id="KW-1133">Transmembrane helix</keyword>
<feature type="non-terminal residue" evidence="2">
    <location>
        <position position="51"/>
    </location>
</feature>
<evidence type="ECO:0000313" key="3">
    <source>
        <dbReference type="Proteomes" id="UP000014680"/>
    </source>
</evidence>
<dbReference type="VEuPathDB" id="AmoebaDB:EIN_091820"/>
<dbReference type="KEGG" id="eiv:EIN_091820"/>
<dbReference type="GeneID" id="14885605"/>
<keyword evidence="1" id="KW-0812">Transmembrane</keyword>
<evidence type="ECO:0000313" key="2">
    <source>
        <dbReference type="EMBL" id="ELP86627.1"/>
    </source>
</evidence>
<feature type="transmembrane region" description="Helical" evidence="1">
    <location>
        <begin position="6"/>
        <end position="27"/>
    </location>
</feature>
<proteinExistence type="predicted"/>
<dbReference type="AlphaFoldDB" id="A0A0A1U1W7"/>
<name>A0A0A1U1W7_ENTIV</name>
<evidence type="ECO:0000256" key="1">
    <source>
        <dbReference type="SAM" id="Phobius"/>
    </source>
</evidence>
<gene>
    <name evidence="2" type="ORF">EIN_091820</name>
</gene>
<feature type="non-terminal residue" evidence="2">
    <location>
        <position position="1"/>
    </location>
</feature>
<dbReference type="RefSeq" id="XP_004185973.1">
    <property type="nucleotide sequence ID" value="XM_004185925.1"/>
</dbReference>
<dbReference type="Proteomes" id="UP000014680">
    <property type="component" value="Unassembled WGS sequence"/>
</dbReference>
<keyword evidence="3" id="KW-1185">Reference proteome</keyword>
<accession>A0A0A1U1W7</accession>
<organism evidence="2 3">
    <name type="scientific">Entamoeba invadens IP1</name>
    <dbReference type="NCBI Taxonomy" id="370355"/>
    <lineage>
        <taxon>Eukaryota</taxon>
        <taxon>Amoebozoa</taxon>
        <taxon>Evosea</taxon>
        <taxon>Archamoebae</taxon>
        <taxon>Mastigamoebida</taxon>
        <taxon>Entamoebidae</taxon>
        <taxon>Entamoeba</taxon>
    </lineage>
</organism>
<reference evidence="2 3" key="1">
    <citation type="submission" date="2012-10" db="EMBL/GenBank/DDBJ databases">
        <authorList>
            <person name="Zafar N."/>
            <person name="Inman J."/>
            <person name="Hall N."/>
            <person name="Lorenzi H."/>
            <person name="Caler E."/>
        </authorList>
    </citation>
    <scope>NUCLEOTIDE SEQUENCE [LARGE SCALE GENOMIC DNA]</scope>
    <source>
        <strain evidence="2 3">IP1</strain>
    </source>
</reference>
<dbReference type="EMBL" id="KB206946">
    <property type="protein sequence ID" value="ELP86627.1"/>
    <property type="molecule type" value="Genomic_DNA"/>
</dbReference>